<evidence type="ECO:0000256" key="2">
    <source>
        <dbReference type="ARBA" id="ARBA00023180"/>
    </source>
</evidence>
<proteinExistence type="predicted"/>
<dbReference type="PANTHER" id="PTHR10340">
    <property type="entry name" value="SPHINGOMYELIN PHOSPHODIESTERASE"/>
    <property type="match status" value="1"/>
</dbReference>
<feature type="signal peptide" evidence="3">
    <location>
        <begin position="1"/>
        <end position="20"/>
    </location>
</feature>
<dbReference type="SUPFAM" id="SSF56300">
    <property type="entry name" value="Metallo-dependent phosphatases"/>
    <property type="match status" value="1"/>
</dbReference>
<evidence type="ECO:0000256" key="1">
    <source>
        <dbReference type="ARBA" id="ARBA00022801"/>
    </source>
</evidence>
<keyword evidence="3" id="KW-0732">Signal</keyword>
<dbReference type="GO" id="GO:0008081">
    <property type="term" value="F:phosphoric diester hydrolase activity"/>
    <property type="evidence" value="ECO:0007669"/>
    <property type="project" value="TreeGrafter"/>
</dbReference>
<dbReference type="AlphaFoldDB" id="A0AAD7HBH7"/>
<evidence type="ECO:0000313" key="4">
    <source>
        <dbReference type="EMBL" id="KAJ7716961.1"/>
    </source>
</evidence>
<reference evidence="4" key="1">
    <citation type="submission" date="2023-03" db="EMBL/GenBank/DDBJ databases">
        <title>Massive genome expansion in bonnet fungi (Mycena s.s.) driven by repeated elements and novel gene families across ecological guilds.</title>
        <authorList>
            <consortium name="Lawrence Berkeley National Laboratory"/>
            <person name="Harder C.B."/>
            <person name="Miyauchi S."/>
            <person name="Viragh M."/>
            <person name="Kuo A."/>
            <person name="Thoen E."/>
            <person name="Andreopoulos B."/>
            <person name="Lu D."/>
            <person name="Skrede I."/>
            <person name="Drula E."/>
            <person name="Henrissat B."/>
            <person name="Morin E."/>
            <person name="Kohler A."/>
            <person name="Barry K."/>
            <person name="LaButti K."/>
            <person name="Morin E."/>
            <person name="Salamov A."/>
            <person name="Lipzen A."/>
            <person name="Mereny Z."/>
            <person name="Hegedus B."/>
            <person name="Baldrian P."/>
            <person name="Stursova M."/>
            <person name="Weitz H."/>
            <person name="Taylor A."/>
            <person name="Grigoriev I.V."/>
            <person name="Nagy L.G."/>
            <person name="Martin F."/>
            <person name="Kauserud H."/>
        </authorList>
    </citation>
    <scope>NUCLEOTIDE SEQUENCE</scope>
    <source>
        <strain evidence="4">CBHHK188m</strain>
    </source>
</reference>
<dbReference type="Gene3D" id="3.60.21.10">
    <property type="match status" value="1"/>
</dbReference>
<organism evidence="4 5">
    <name type="scientific">Mycena maculata</name>
    <dbReference type="NCBI Taxonomy" id="230809"/>
    <lineage>
        <taxon>Eukaryota</taxon>
        <taxon>Fungi</taxon>
        <taxon>Dikarya</taxon>
        <taxon>Basidiomycota</taxon>
        <taxon>Agaricomycotina</taxon>
        <taxon>Agaricomycetes</taxon>
        <taxon>Agaricomycetidae</taxon>
        <taxon>Agaricales</taxon>
        <taxon>Marasmiineae</taxon>
        <taxon>Mycenaceae</taxon>
        <taxon>Mycena</taxon>
    </lineage>
</organism>
<dbReference type="GO" id="GO:0005615">
    <property type="term" value="C:extracellular space"/>
    <property type="evidence" value="ECO:0007669"/>
    <property type="project" value="TreeGrafter"/>
</dbReference>
<accession>A0AAD7HBH7</accession>
<name>A0AAD7HBH7_9AGAR</name>
<protein>
    <recommendedName>
        <fullName evidence="6">Calcineurin-like phosphoesterase domain-containing protein</fullName>
    </recommendedName>
</protein>
<sequence>MLFLLLAVQFLLLVAVGASSDSLLSAVQNTEAISGTDIFLSQFTSLCIRIGAEDPDVCTRLIAKEGPILAHDLHQINAMGETVMKLCDTLLRMCVTKAVNPFTVQFPKPVPANPRVFKSCGRPPASSEANCTKPICCMDFVDSPVIPAQPAGLNENVHCGSPVLLVDSMLEEIESFSPVFSIFTGDVIFFTRGYFREVMFDLQAFNTEMAARLTAPIFPSLGNHDSAPDNVFACTTSHTANNSHWVYNIQSAGWEQWVDRAAALEVKHTSGSYSTKVSGMNLHIIAVNTRLVQAKNALQATENASKQVWIIGHILLGKEDVFMDQVHFWFFSVTSIQLQGSFSVTVTSEQIAANTVGVGLFSEEMLRVAGVEDFKYLEVSASISVNQTNVNIVQCQSASMLASKNPSATSILLLTASTQHHSVSTLHFSATVLGVTRHQSTSNFVSTASKFVDAAAVLWLLTKHFHPLHRYCPYLKRVIQKIVLNRKTLWLAYWSYNQLNKPSHCSEELIFTNRIIFQVAIHTKTAANPVSGQFLPRG</sequence>
<feature type="chain" id="PRO_5041955360" description="Calcineurin-like phosphoesterase domain-containing protein" evidence="3">
    <location>
        <begin position="21"/>
        <end position="538"/>
    </location>
</feature>
<keyword evidence="1" id="KW-0378">Hydrolase</keyword>
<dbReference type="Proteomes" id="UP001215280">
    <property type="component" value="Unassembled WGS sequence"/>
</dbReference>
<keyword evidence="5" id="KW-1185">Reference proteome</keyword>
<dbReference type="InterPro" id="IPR029052">
    <property type="entry name" value="Metallo-depent_PP-like"/>
</dbReference>
<evidence type="ECO:0000256" key="3">
    <source>
        <dbReference type="SAM" id="SignalP"/>
    </source>
</evidence>
<comment type="caution">
    <text evidence="4">The sequence shown here is derived from an EMBL/GenBank/DDBJ whole genome shotgun (WGS) entry which is preliminary data.</text>
</comment>
<dbReference type="EMBL" id="JARJLG010000325">
    <property type="protein sequence ID" value="KAJ7716961.1"/>
    <property type="molecule type" value="Genomic_DNA"/>
</dbReference>
<gene>
    <name evidence="4" type="ORF">DFH07DRAFT_785274</name>
</gene>
<dbReference type="PANTHER" id="PTHR10340:SF34">
    <property type="entry name" value="SPHINGOMYELIN PHOSPHODIESTERASE"/>
    <property type="match status" value="1"/>
</dbReference>
<evidence type="ECO:0000313" key="5">
    <source>
        <dbReference type="Proteomes" id="UP001215280"/>
    </source>
</evidence>
<evidence type="ECO:0008006" key="6">
    <source>
        <dbReference type="Google" id="ProtNLM"/>
    </source>
</evidence>
<keyword evidence="2" id="KW-0325">Glycoprotein</keyword>